<sequence length="249" mass="26033">MRLLSLLSFSVLAGALTGCGAASNSDYNFACPAQRLMQLSLLDVSADGRDETLLGERLDAIQVDAERVADCEGDLTVVAWSESSSTSAVLYKGSITTTGASEIGRDRRLPEVVSGVMNDIRGKLNDLFAKAPASGHDLVAAFSIINDFARSHSLATNTLSVHVFADGISTVGSGSINLPFLTSDQVATIVSQQQLPDLSDIEISLYGIGRVGGADQPPQQVVAVATEYAQQLCNSTGAKCSVFTTNIAS</sequence>
<reference evidence="1" key="1">
    <citation type="submission" date="2020-05" db="EMBL/GenBank/DDBJ databases">
        <authorList>
            <person name="Chiriac C."/>
            <person name="Salcher M."/>
            <person name="Ghai R."/>
            <person name="Kavagutti S V."/>
        </authorList>
    </citation>
    <scope>NUCLEOTIDE SEQUENCE</scope>
</reference>
<proteinExistence type="predicted"/>
<evidence type="ECO:0000313" key="2">
    <source>
        <dbReference type="EMBL" id="CAB4714980.1"/>
    </source>
</evidence>
<accession>A0A6J6A2E4</accession>
<dbReference type="EMBL" id="CAFBMT010000002">
    <property type="protein sequence ID" value="CAB4915453.1"/>
    <property type="molecule type" value="Genomic_DNA"/>
</dbReference>
<evidence type="ECO:0000313" key="4">
    <source>
        <dbReference type="EMBL" id="CAB4978646.1"/>
    </source>
</evidence>
<name>A0A6J6A2E4_9ZZZZ</name>
<gene>
    <name evidence="2" type="ORF">UFOPK2656_00917</name>
    <name evidence="3" type="ORF">UFOPK3651_00500</name>
    <name evidence="4" type="ORF">UFOPK3931_00658</name>
    <name evidence="1" type="ORF">UFOPK4189_00075</name>
</gene>
<dbReference type="AlphaFoldDB" id="A0A6J6A2E4"/>
<protein>
    <submittedName>
        <fullName evidence="1">Unannotated protein</fullName>
    </submittedName>
</protein>
<evidence type="ECO:0000313" key="3">
    <source>
        <dbReference type="EMBL" id="CAB4915453.1"/>
    </source>
</evidence>
<evidence type="ECO:0000313" key="1">
    <source>
        <dbReference type="EMBL" id="CAB4362302.1"/>
    </source>
</evidence>
<dbReference type="EMBL" id="CAEZYF010000004">
    <property type="protein sequence ID" value="CAB4714980.1"/>
    <property type="molecule type" value="Genomic_DNA"/>
</dbReference>
<organism evidence="1">
    <name type="scientific">freshwater metagenome</name>
    <dbReference type="NCBI Taxonomy" id="449393"/>
    <lineage>
        <taxon>unclassified sequences</taxon>
        <taxon>metagenomes</taxon>
        <taxon>ecological metagenomes</taxon>
    </lineage>
</organism>
<dbReference type="EMBL" id="CAESGF010000001">
    <property type="protein sequence ID" value="CAB4362302.1"/>
    <property type="molecule type" value="Genomic_DNA"/>
</dbReference>
<dbReference type="PROSITE" id="PS51257">
    <property type="entry name" value="PROKAR_LIPOPROTEIN"/>
    <property type="match status" value="1"/>
</dbReference>
<dbReference type="EMBL" id="CAFBOL010000011">
    <property type="protein sequence ID" value="CAB4978646.1"/>
    <property type="molecule type" value="Genomic_DNA"/>
</dbReference>